<proteinExistence type="predicted"/>
<organism evidence="5 6">
    <name type="scientific">Streptomyces yangpuensis</name>
    <dbReference type="NCBI Taxonomy" id="1648182"/>
    <lineage>
        <taxon>Bacteria</taxon>
        <taxon>Bacillati</taxon>
        <taxon>Actinomycetota</taxon>
        <taxon>Actinomycetes</taxon>
        <taxon>Kitasatosporales</taxon>
        <taxon>Streptomycetaceae</taxon>
        <taxon>Streptomyces</taxon>
    </lineage>
</organism>
<sequence length="730" mass="75986">MSLASRTRLAALLAALTVGAAGVTTWAHGDTDAHPAAPHAPLRPSVTEGTVLQLVAHPDDDLFFMNPDLSRSISTGIKVTTVYLTAGESDGRNEAHSPHLQDPARPADHAAYAEARQNGIRAAYAEMATGRRTSTWQRTSIPTAGGGSAEVDVLLDRPEVNLVWMQMREARSISGDNPDSLRGLWDGKIPALGSQLASHTPVATPFTYTKDQAVQAIAGVLARYKPTTIRTQDPTPGRTRPDGAFHDHQDHMYGARFVQAATERYAALTDRPHFSVQNYVSYPNSSLPPTLDAKAAEEKLGYLKTYAWSDHQDWCGSPAGCGDRKTATRPTGAGWNRTIRYSRGESTTWMTEGTPGRLYAFAALDGQIAHWTRPGPTADWQGPRFLPATAPGTTLDAGVSTARLPDGRIAVLATRTTLGTTARDYRRETVYALQSAPGAGFGPWHSLGTPDTPGTGDAGDTSGTGDTSATTATGAPTAAVDTTGRITVYVRDSRRTLHARTQPAPDTAFGPWQTLGGTALQGDPVTATDRAGRRHVYAATDRTVLAWTQPAPGAPLAGPFPTGLPATTGVLSATAQDDGVRLSFRRPGTGTVTTTLATAAAGPAAGPVLSPPADAGGEGGYGAVGTAGHLLTGRAATGTAAVTLPGQTPAWHESQMLYTGAPAALTAPDGTGLAAALGLDAGLHLTTTPPPTPTPAPTAPTAPAPPTPWHRAITPTALAQAARQPSGWQR</sequence>
<feature type="compositionally biased region" description="Low complexity" evidence="2">
    <location>
        <begin position="448"/>
        <end position="476"/>
    </location>
</feature>
<dbReference type="PANTHER" id="PTHR12993">
    <property type="entry name" value="N-ACETYLGLUCOSAMINYL-PHOSPHATIDYLINOSITOL DE-N-ACETYLASE-RELATED"/>
    <property type="match status" value="1"/>
</dbReference>
<feature type="chain" id="PRO_5046368528" evidence="3">
    <location>
        <begin position="21"/>
        <end position="730"/>
    </location>
</feature>
<feature type="region of interest" description="Disordered" evidence="2">
    <location>
        <begin position="88"/>
        <end position="111"/>
    </location>
</feature>
<feature type="compositionally biased region" description="Basic and acidic residues" evidence="2">
    <location>
        <begin position="89"/>
        <end position="99"/>
    </location>
</feature>
<keyword evidence="5" id="KW-0614">Plasmid</keyword>
<evidence type="ECO:0000256" key="2">
    <source>
        <dbReference type="SAM" id="MobiDB-lite"/>
    </source>
</evidence>
<keyword evidence="1" id="KW-0862">Zinc</keyword>
<dbReference type="SUPFAM" id="SSF102588">
    <property type="entry name" value="LmbE-like"/>
    <property type="match status" value="1"/>
</dbReference>
<dbReference type="SUPFAM" id="SSF89372">
    <property type="entry name" value="Fucose-specific lectin"/>
    <property type="match status" value="1"/>
</dbReference>
<dbReference type="Gene3D" id="3.40.50.10320">
    <property type="entry name" value="LmbE-like"/>
    <property type="match status" value="1"/>
</dbReference>
<dbReference type="Pfam" id="PF02585">
    <property type="entry name" value="PIG-L"/>
    <property type="match status" value="1"/>
</dbReference>
<name>A0ABY5Q9M3_9ACTN</name>
<reference evidence="5" key="1">
    <citation type="submission" date="2022-08" db="EMBL/GenBank/DDBJ databases">
        <authorList>
            <person name="Tian L."/>
        </authorList>
    </citation>
    <scope>NUCLEOTIDE SEQUENCE</scope>
    <source>
        <strain evidence="5">CM253</strain>
        <plasmid evidence="5">psa3239</plasmid>
    </source>
</reference>
<evidence type="ECO:0000259" key="4">
    <source>
        <dbReference type="Pfam" id="PF26607"/>
    </source>
</evidence>
<keyword evidence="3" id="KW-0732">Signal</keyword>
<dbReference type="EMBL" id="CP102516">
    <property type="protein sequence ID" value="UUY52708.1"/>
    <property type="molecule type" value="Genomic_DNA"/>
</dbReference>
<dbReference type="RefSeq" id="WP_257858410.1">
    <property type="nucleotide sequence ID" value="NZ_CP102516.1"/>
</dbReference>
<dbReference type="InterPro" id="IPR024078">
    <property type="entry name" value="LmbE-like_dom_sf"/>
</dbReference>
<dbReference type="InterPro" id="IPR058502">
    <property type="entry name" value="PLL-like_beta-prop"/>
</dbReference>
<dbReference type="InterPro" id="IPR003737">
    <property type="entry name" value="GlcNAc_PI_deacetylase-related"/>
</dbReference>
<dbReference type="GeneID" id="95579006"/>
<feature type="region of interest" description="Disordered" evidence="2">
    <location>
        <begin position="684"/>
        <end position="711"/>
    </location>
</feature>
<keyword evidence="6" id="KW-1185">Reference proteome</keyword>
<evidence type="ECO:0000256" key="3">
    <source>
        <dbReference type="SAM" id="SignalP"/>
    </source>
</evidence>
<dbReference type="Proteomes" id="UP001057738">
    <property type="component" value="Plasmid psa3239"/>
</dbReference>
<accession>A0ABY5Q9M3</accession>
<feature type="signal peptide" evidence="3">
    <location>
        <begin position="1"/>
        <end position="20"/>
    </location>
</feature>
<gene>
    <name evidence="5" type="ORF">NRK68_36315</name>
</gene>
<geneLocation type="plasmid" evidence="5 6">
    <name>psa3239</name>
</geneLocation>
<protein>
    <submittedName>
        <fullName evidence="5">PIG-L family deacetylase</fullName>
    </submittedName>
</protein>
<dbReference type="PANTHER" id="PTHR12993:SF26">
    <property type="entry name" value="1D-MYO-INOSITOL 2-ACETAMIDO-2-DEOXY-ALPHA-D-GLUCOPYRANOSIDE DEACETYLASE"/>
    <property type="match status" value="1"/>
</dbReference>
<evidence type="ECO:0000313" key="5">
    <source>
        <dbReference type="EMBL" id="UUY52708.1"/>
    </source>
</evidence>
<feature type="compositionally biased region" description="Pro residues" evidence="2">
    <location>
        <begin position="688"/>
        <end position="708"/>
    </location>
</feature>
<feature type="domain" description="PLL-like beta propeller" evidence="4">
    <location>
        <begin position="469"/>
        <end position="548"/>
    </location>
</feature>
<feature type="region of interest" description="Disordered" evidence="2">
    <location>
        <begin position="439"/>
        <end position="476"/>
    </location>
</feature>
<evidence type="ECO:0000313" key="6">
    <source>
        <dbReference type="Proteomes" id="UP001057738"/>
    </source>
</evidence>
<evidence type="ECO:0000256" key="1">
    <source>
        <dbReference type="ARBA" id="ARBA00022833"/>
    </source>
</evidence>
<dbReference type="Pfam" id="PF26607">
    <property type="entry name" value="DUF8189"/>
    <property type="match status" value="1"/>
</dbReference>